<dbReference type="FunCoup" id="A0A4R2P3Q2">
    <property type="interactions" value="11"/>
</dbReference>
<evidence type="ECO:0000256" key="4">
    <source>
        <dbReference type="SAM" id="MobiDB-lite"/>
    </source>
</evidence>
<reference evidence="7 8" key="1">
    <citation type="submission" date="2019-03" db="EMBL/GenBank/DDBJ databases">
        <title>Genomic Encyclopedia of Type Strains, Phase IV (KMG-IV): sequencing the most valuable type-strain genomes for metagenomic binning, comparative biology and taxonomic classification.</title>
        <authorList>
            <person name="Goeker M."/>
        </authorList>
    </citation>
    <scope>NUCLEOTIDE SEQUENCE [LARGE SCALE GENOMIC DNA]</scope>
    <source>
        <strain evidence="7 8">DSM 2132</strain>
    </source>
</reference>
<dbReference type="Pfam" id="PF13657">
    <property type="entry name" value="Couple_hipA"/>
    <property type="match status" value="1"/>
</dbReference>
<name>A0A4R2P3Q2_RHOSA</name>
<evidence type="ECO:0000256" key="2">
    <source>
        <dbReference type="ARBA" id="ARBA00022679"/>
    </source>
</evidence>
<dbReference type="Gene3D" id="1.10.1070.20">
    <property type="match status" value="1"/>
</dbReference>
<evidence type="ECO:0000256" key="3">
    <source>
        <dbReference type="ARBA" id="ARBA00022777"/>
    </source>
</evidence>
<dbReference type="InterPro" id="IPR017508">
    <property type="entry name" value="HipA_N1"/>
</dbReference>
<dbReference type="EMBL" id="SLXO01000023">
    <property type="protein sequence ID" value="TCP29322.1"/>
    <property type="molecule type" value="Genomic_DNA"/>
</dbReference>
<feature type="compositionally biased region" description="Basic and acidic residues" evidence="4">
    <location>
        <begin position="127"/>
        <end position="137"/>
    </location>
</feature>
<evidence type="ECO:0000259" key="6">
    <source>
        <dbReference type="Pfam" id="PF13657"/>
    </source>
</evidence>
<evidence type="ECO:0000259" key="5">
    <source>
        <dbReference type="Pfam" id="PF07804"/>
    </source>
</evidence>
<feature type="domain" description="HipA-like C-terminal" evidence="5">
    <location>
        <begin position="143"/>
        <end position="383"/>
    </location>
</feature>
<organism evidence="7 8">
    <name type="scientific">Rhodothalassium salexigens DSM 2132</name>
    <dbReference type="NCBI Taxonomy" id="1188247"/>
    <lineage>
        <taxon>Bacteria</taxon>
        <taxon>Pseudomonadati</taxon>
        <taxon>Pseudomonadota</taxon>
        <taxon>Alphaproteobacteria</taxon>
        <taxon>Rhodothalassiales</taxon>
        <taxon>Rhodothalassiaceae</taxon>
        <taxon>Rhodothalassium</taxon>
    </lineage>
</organism>
<dbReference type="Proteomes" id="UP000295399">
    <property type="component" value="Unassembled WGS sequence"/>
</dbReference>
<dbReference type="InterPro" id="IPR052028">
    <property type="entry name" value="HipA_Ser/Thr_kinase"/>
</dbReference>
<protein>
    <submittedName>
        <fullName evidence="7">Serine/threonine-protein kinase HipA</fullName>
    </submittedName>
</protein>
<keyword evidence="8" id="KW-1185">Reference proteome</keyword>
<comment type="caution">
    <text evidence="7">The sequence shown here is derived from an EMBL/GenBank/DDBJ whole genome shotgun (WGS) entry which is preliminary data.</text>
</comment>
<evidence type="ECO:0000313" key="7">
    <source>
        <dbReference type="EMBL" id="TCP29322.1"/>
    </source>
</evidence>
<evidence type="ECO:0000313" key="8">
    <source>
        <dbReference type="Proteomes" id="UP000295399"/>
    </source>
</evidence>
<keyword evidence="2" id="KW-0808">Transferase</keyword>
<evidence type="ECO:0000256" key="1">
    <source>
        <dbReference type="ARBA" id="ARBA00010164"/>
    </source>
</evidence>
<keyword evidence="3 7" id="KW-0418">Kinase</keyword>
<sequence length="414" mass="46020">MADHPVSVLEVQLYGRTIGTLTNVGGDRTIFAFSEDYVADENRPTLSLSFKDAFGQLLTDLPPTQRRLSPYFANLLPEGHLRDYLAERAGVNPQREFYLLWALGQDLPGALTVRPADGESWPPGLEDGPRDSRTSDRENALRFSLAGVQLKFSAIKEHTKAGGLTIPAKGVGGSWIVKLPSSRFEGVPENEFAMMTLARRIGIDVPEFLLLDTDEIKGLPEGLGALQGQQSYAIRRFDRGEDGPVHTEDFAQVFGVYPDEKYKKATARSIAHVLGIETAESDVAEFVRRLVFSVLAGNADMHLKNWSLIYPDGRTPLIAPAYDFVSTIVFMEDDEAALKFVRTKRFDAFSKEELARLADKAGLPTKPVLDTAVETVERFNEVWAKEQAHLPLKNEWRDIINAHLARLPIVREAG</sequence>
<dbReference type="GO" id="GO:0005829">
    <property type="term" value="C:cytosol"/>
    <property type="evidence" value="ECO:0007669"/>
    <property type="project" value="TreeGrafter"/>
</dbReference>
<dbReference type="PANTHER" id="PTHR37419:SF1">
    <property type="entry name" value="SERINE_THREONINE-PROTEIN KINASE TOXIN HIPA"/>
    <property type="match status" value="1"/>
</dbReference>
<dbReference type="Pfam" id="PF07804">
    <property type="entry name" value="HipA_C"/>
    <property type="match status" value="1"/>
</dbReference>
<dbReference type="NCBIfam" id="TIGR03071">
    <property type="entry name" value="couple_hipA"/>
    <property type="match status" value="1"/>
</dbReference>
<gene>
    <name evidence="7" type="ORF">EV659_1232</name>
</gene>
<comment type="similarity">
    <text evidence="1">Belongs to the HipA Ser/Thr kinase family.</text>
</comment>
<proteinExistence type="inferred from homology"/>
<accession>A0A4R2P3Q2</accession>
<dbReference type="InParanoid" id="A0A4R2P3Q2"/>
<dbReference type="InterPro" id="IPR012893">
    <property type="entry name" value="HipA-like_C"/>
</dbReference>
<dbReference type="RefSeq" id="WP_132709623.1">
    <property type="nucleotide sequence ID" value="NZ_JACIGF010000024.1"/>
</dbReference>
<feature type="region of interest" description="Disordered" evidence="4">
    <location>
        <begin position="113"/>
        <end position="137"/>
    </location>
</feature>
<dbReference type="OrthoDB" id="9805913at2"/>
<feature type="domain" description="HipA N-terminal subdomain 1" evidence="6">
    <location>
        <begin position="9"/>
        <end position="113"/>
    </location>
</feature>
<dbReference type="GO" id="GO:0004674">
    <property type="term" value="F:protein serine/threonine kinase activity"/>
    <property type="evidence" value="ECO:0007669"/>
    <property type="project" value="TreeGrafter"/>
</dbReference>
<dbReference type="AlphaFoldDB" id="A0A4R2P3Q2"/>
<dbReference type="PANTHER" id="PTHR37419">
    <property type="entry name" value="SERINE/THREONINE-PROTEIN KINASE TOXIN HIPA"/>
    <property type="match status" value="1"/>
</dbReference>